<proteinExistence type="predicted"/>
<dbReference type="Proteomes" id="UP001231518">
    <property type="component" value="Chromosome 8"/>
</dbReference>
<sequence length="106" mass="12018">MRAIHIFQSMYGSLECIHKKMRSENVRLRTPHHHYHHLIRNTSTAGYRPPPSVATTTGPVRLASIGFPRPPTSRRFTLCNAAYVAAAPEPFVSIDDRLHNIIIFIS</sequence>
<dbReference type="AlphaFoldDB" id="A0AAD7YKJ9"/>
<dbReference type="EMBL" id="JARGEI010000015">
    <property type="protein sequence ID" value="KAJ8718899.1"/>
    <property type="molecule type" value="Genomic_DNA"/>
</dbReference>
<comment type="caution">
    <text evidence="1">The sequence shown here is derived from an EMBL/GenBank/DDBJ whole genome shotgun (WGS) entry which is preliminary data.</text>
</comment>
<gene>
    <name evidence="1" type="ORF">PYW07_016455</name>
</gene>
<keyword evidence="2" id="KW-1185">Reference proteome</keyword>
<protein>
    <submittedName>
        <fullName evidence="1">Uncharacterized protein</fullName>
    </submittedName>
</protein>
<reference evidence="1" key="1">
    <citation type="submission" date="2023-03" db="EMBL/GenBank/DDBJ databases">
        <title>Chromosome-level genomes of two armyworms, Mythimna separata and Mythimna loreyi, provide insights into the biosynthesis and reception of sex pheromones.</title>
        <authorList>
            <person name="Zhao H."/>
        </authorList>
    </citation>
    <scope>NUCLEOTIDE SEQUENCE</scope>
    <source>
        <strain evidence="1">BeijingLab</strain>
        <tissue evidence="1">Pupa</tissue>
    </source>
</reference>
<name>A0AAD7YKJ9_MYTSE</name>
<organism evidence="1 2">
    <name type="scientific">Mythimna separata</name>
    <name type="common">Oriental armyworm</name>
    <name type="synonym">Pseudaletia separata</name>
    <dbReference type="NCBI Taxonomy" id="271217"/>
    <lineage>
        <taxon>Eukaryota</taxon>
        <taxon>Metazoa</taxon>
        <taxon>Ecdysozoa</taxon>
        <taxon>Arthropoda</taxon>
        <taxon>Hexapoda</taxon>
        <taxon>Insecta</taxon>
        <taxon>Pterygota</taxon>
        <taxon>Neoptera</taxon>
        <taxon>Endopterygota</taxon>
        <taxon>Lepidoptera</taxon>
        <taxon>Glossata</taxon>
        <taxon>Ditrysia</taxon>
        <taxon>Noctuoidea</taxon>
        <taxon>Noctuidae</taxon>
        <taxon>Noctuinae</taxon>
        <taxon>Hadenini</taxon>
        <taxon>Mythimna</taxon>
    </lineage>
</organism>
<evidence type="ECO:0000313" key="1">
    <source>
        <dbReference type="EMBL" id="KAJ8718899.1"/>
    </source>
</evidence>
<evidence type="ECO:0000313" key="2">
    <source>
        <dbReference type="Proteomes" id="UP001231518"/>
    </source>
</evidence>
<accession>A0AAD7YKJ9</accession>